<dbReference type="InterPro" id="IPR047767">
    <property type="entry name" value="PSP1-like"/>
</dbReference>
<dbReference type="EMBL" id="JBEVYD010000009">
    <property type="protein sequence ID" value="KAL3230439.1"/>
    <property type="molecule type" value="Genomic_DNA"/>
</dbReference>
<gene>
    <name evidence="3" type="ORF">RNJ44_00888</name>
</gene>
<evidence type="ECO:0000259" key="2">
    <source>
        <dbReference type="PROSITE" id="PS51411"/>
    </source>
</evidence>
<protein>
    <submittedName>
        <fullName evidence="3">Protein PSP1</fullName>
    </submittedName>
</protein>
<evidence type="ECO:0000313" key="4">
    <source>
        <dbReference type="Proteomes" id="UP001623330"/>
    </source>
</evidence>
<feature type="domain" description="PSP1 C-terminal" evidence="2">
    <location>
        <begin position="625"/>
        <end position="734"/>
    </location>
</feature>
<dbReference type="InterPro" id="IPR007557">
    <property type="entry name" value="PSP1_C"/>
</dbReference>
<sequence length="810" mass="91939">MELPSISSTTSISDNADLRNYYEKLLFKNNSGKSLTDLQNRALNKQDSDDSTLKDPKFDFINGFKNRNSTAAAGGNSSGNTAEPLAKGRVPFSGLRMTPLENEQRNVNPGIYSNVGNNNVSKFQDMFSNYNIANKNASQNDNLTSTGTSASSTNGQSQNGSHSSPFNDFAMPELHKFQSNPVRENREGINSINTWENQRTLLSEFEAQQSRNEGRRSSYISDTLIHGQYDNNIPPANNDNARHNSTAVGGMDAYYNNTYKQNRKTSNDDYMNVNSFTPTNSAPYSYKNYSNILPMISNLNISSEANYNNNQMSSMNQRVPQQINPNMRGASQDMHPYPYSNMKSQHDQQQKPLQQQYQMRYNNNYNHNSQNDHAKNQQSNDQNNKTNSKNHIMPSSLDFSICKANYEELQSESGLLLLAGRQIVSTPILHQLYLECGANYFSSDKVFAFTDFIKSQLADADSISKGTPNTILQFLEFLKNCNSGYFKGDKQAKDGGSPGNNSSSNHLSYKPLVLVSLKNGKLELLSTPQTTNLLMKRGDLVIIDGDRGKDLVIVVEHAVDLNLALFVNFLKKKIHFDSLITNRNQHISNYKFIELLVDSKDGQSNDINPKLYDIVELTELIIPSKQVLRFATPWEVSTNLHNKFQDELRAMHIARSKLSVLNDSITNGQQENEKAENNTLKNKTALNIKILNAEFQFDRKKLTFYYVCEERNDFRELIKELFKFYKTRIWLCALPNNLEVDTKYYDAEHKELNMYQDMIEAGHQSEIPETLSKVDNSTTVAPPLNKLELDNFQIGVYKELVNQLFNTNHE</sequence>
<keyword evidence="4" id="KW-1185">Reference proteome</keyword>
<reference evidence="3 4" key="1">
    <citation type="submission" date="2024-05" db="EMBL/GenBank/DDBJ databases">
        <title>Long read based assembly of the Candida bracarensis genome reveals expanded adhesin content.</title>
        <authorList>
            <person name="Marcet-Houben M."/>
            <person name="Ksiezopolska E."/>
            <person name="Gabaldon T."/>
        </authorList>
    </citation>
    <scope>NUCLEOTIDE SEQUENCE [LARGE SCALE GENOMIC DNA]</scope>
    <source>
        <strain evidence="3 4">CBM6</strain>
    </source>
</reference>
<evidence type="ECO:0000313" key="3">
    <source>
        <dbReference type="EMBL" id="KAL3230439.1"/>
    </source>
</evidence>
<dbReference type="PANTHER" id="PTHR43830:SF3">
    <property type="entry name" value="PROTEIN PSP1"/>
    <property type="match status" value="1"/>
</dbReference>
<feature type="compositionally biased region" description="Polar residues" evidence="1">
    <location>
        <begin position="376"/>
        <end position="390"/>
    </location>
</feature>
<proteinExistence type="predicted"/>
<feature type="compositionally biased region" description="Low complexity" evidence="1">
    <location>
        <begin position="350"/>
        <end position="369"/>
    </location>
</feature>
<dbReference type="PANTHER" id="PTHR43830">
    <property type="entry name" value="PROTEIN PSP1"/>
    <property type="match status" value="1"/>
</dbReference>
<organism evidence="3 4">
    <name type="scientific">Nakaseomyces bracarensis</name>
    <dbReference type="NCBI Taxonomy" id="273131"/>
    <lineage>
        <taxon>Eukaryota</taxon>
        <taxon>Fungi</taxon>
        <taxon>Dikarya</taxon>
        <taxon>Ascomycota</taxon>
        <taxon>Saccharomycotina</taxon>
        <taxon>Saccharomycetes</taxon>
        <taxon>Saccharomycetales</taxon>
        <taxon>Saccharomycetaceae</taxon>
        <taxon>Nakaseomyces</taxon>
    </lineage>
</organism>
<evidence type="ECO:0000256" key="1">
    <source>
        <dbReference type="SAM" id="MobiDB-lite"/>
    </source>
</evidence>
<dbReference type="PROSITE" id="PS51411">
    <property type="entry name" value="PSP1_C"/>
    <property type="match status" value="1"/>
</dbReference>
<name>A0ABR4NQC1_9SACH</name>
<feature type="region of interest" description="Disordered" evidence="1">
    <location>
        <begin position="322"/>
        <end position="392"/>
    </location>
</feature>
<dbReference type="Proteomes" id="UP001623330">
    <property type="component" value="Unassembled WGS sequence"/>
</dbReference>
<feature type="compositionally biased region" description="Low complexity" evidence="1">
    <location>
        <begin position="144"/>
        <end position="164"/>
    </location>
</feature>
<accession>A0ABR4NQC1</accession>
<comment type="caution">
    <text evidence="3">The sequence shown here is derived from an EMBL/GenBank/DDBJ whole genome shotgun (WGS) entry which is preliminary data.</text>
</comment>
<dbReference type="Pfam" id="PF04468">
    <property type="entry name" value="PSP1"/>
    <property type="match status" value="1"/>
</dbReference>
<feature type="region of interest" description="Disordered" evidence="1">
    <location>
        <begin position="137"/>
        <end position="169"/>
    </location>
</feature>